<evidence type="ECO:0000313" key="5">
    <source>
        <dbReference type="Proteomes" id="UP000316621"/>
    </source>
</evidence>
<evidence type="ECO:0000256" key="3">
    <source>
        <dbReference type="ARBA" id="ARBA00022946"/>
    </source>
</evidence>
<protein>
    <submittedName>
        <fullName evidence="4">Uncharacterized protein</fullName>
    </submittedName>
</protein>
<dbReference type="EMBL" id="CM010724">
    <property type="protein sequence ID" value="RZC81904.1"/>
    <property type="molecule type" value="Genomic_DNA"/>
</dbReference>
<dbReference type="PANTHER" id="PTHR13068">
    <property type="entry name" value="CGI-12 PROTEIN-RELATED"/>
    <property type="match status" value="1"/>
</dbReference>
<dbReference type="Gene3D" id="1.25.70.10">
    <property type="entry name" value="Transcription termination factor 3, mitochondrial"/>
    <property type="match status" value="2"/>
</dbReference>
<dbReference type="GO" id="GO:0006353">
    <property type="term" value="P:DNA-templated transcription termination"/>
    <property type="evidence" value="ECO:0007669"/>
    <property type="project" value="UniProtKB-KW"/>
</dbReference>
<dbReference type="FunFam" id="1.25.70.10:FF:000001">
    <property type="entry name" value="Mitochondrial transcription termination factor-like"/>
    <property type="match status" value="2"/>
</dbReference>
<dbReference type="GO" id="GO:0003676">
    <property type="term" value="F:nucleic acid binding"/>
    <property type="evidence" value="ECO:0007669"/>
    <property type="project" value="InterPro"/>
</dbReference>
<evidence type="ECO:0000256" key="2">
    <source>
        <dbReference type="ARBA" id="ARBA00022472"/>
    </source>
</evidence>
<dbReference type="AlphaFoldDB" id="A0A4Y7L8N6"/>
<reference evidence="4 5" key="1">
    <citation type="journal article" date="2018" name="Science">
        <title>The opium poppy genome and morphinan production.</title>
        <authorList>
            <person name="Guo L."/>
            <person name="Winzer T."/>
            <person name="Yang X."/>
            <person name="Li Y."/>
            <person name="Ning Z."/>
            <person name="He Z."/>
            <person name="Teodor R."/>
            <person name="Lu Y."/>
            <person name="Bowser T.A."/>
            <person name="Graham I.A."/>
            <person name="Ye K."/>
        </authorList>
    </citation>
    <scope>NUCLEOTIDE SEQUENCE [LARGE SCALE GENOMIC DNA]</scope>
    <source>
        <strain evidence="5">cv. HN1</strain>
        <tissue evidence="4">Leaves</tissue>
    </source>
</reference>
<organism evidence="4 5">
    <name type="scientific">Papaver somniferum</name>
    <name type="common">Opium poppy</name>
    <dbReference type="NCBI Taxonomy" id="3469"/>
    <lineage>
        <taxon>Eukaryota</taxon>
        <taxon>Viridiplantae</taxon>
        <taxon>Streptophyta</taxon>
        <taxon>Embryophyta</taxon>
        <taxon>Tracheophyta</taxon>
        <taxon>Spermatophyta</taxon>
        <taxon>Magnoliopsida</taxon>
        <taxon>Ranunculales</taxon>
        <taxon>Papaveraceae</taxon>
        <taxon>Papaveroideae</taxon>
        <taxon>Papaver</taxon>
    </lineage>
</organism>
<dbReference type="OMA" id="ESNILMM"/>
<comment type="similarity">
    <text evidence="1">Belongs to the mTERF family.</text>
</comment>
<dbReference type="Gramene" id="RZC81904">
    <property type="protein sequence ID" value="RZC81904"/>
    <property type="gene ID" value="C5167_044467"/>
</dbReference>
<sequence>MKRLKHLTVNVELLRYEGVPQSNISKFLIRQPSGFMGDADKFKKIVEKVKGMGFDPLSRTFLDALEGLVSMSEATWESKIDVYKSWGWSEEQFQTAFRKSPRCMMASEKKITAIMDFLVNGMGYDSSSIAKIPWIFNYSLKERIIPRCSVIRILVSKGLIEEISSLSPILAMVDKSFLDKFVKPYEQEAPELMKQELKMFGSICCQVRANLKRAATSSNGHPFSSTANRYFLFTLQNPDVLIKARVSSMFCSLSTASNNINSSSSDSSFVVGYLINSCGLSKNEALSVSKKIKLKPTSQPDSVVELFESYGFTKPHISKLITKHPSVLLSDPCKTLKPKLDFFKSKGLDGIELPNFILTYPRVLRPSLKGAMIPSFDIFKSIVHTNTDTIKILGRCTSWILGIYQLKKLMVNIELLRCEGVPPSNICKSLIRKPSGFIGDADKFKEIVEKVKRMGFNPLRTTFTIAIEGLVSMSEATWKMKLDAYKSWGWSEDQIQTAFRKGPHCMMASENKITAIMDFLVNEMGYDSSSIAETPVIFNNSLKERIIPRCSVIRILVSKGLIEGTIPLNVLSVMTDKSFSEKFVKPYEQEAPALMKLTDLIGIRTTTVKQTSSVYAEVLILNAAGDSKTGC</sequence>
<accession>A0A4Y7L8N6</accession>
<dbReference type="Pfam" id="PF02536">
    <property type="entry name" value="mTERF"/>
    <property type="match status" value="3"/>
</dbReference>
<name>A0A4Y7L8N6_PAPSO</name>
<dbReference type="Proteomes" id="UP000316621">
    <property type="component" value="Chromosome 10"/>
</dbReference>
<gene>
    <name evidence="4" type="ORF">C5167_044467</name>
</gene>
<keyword evidence="2" id="KW-0804">Transcription</keyword>
<evidence type="ECO:0000256" key="1">
    <source>
        <dbReference type="ARBA" id="ARBA00007692"/>
    </source>
</evidence>
<keyword evidence="5" id="KW-1185">Reference proteome</keyword>
<proteinExistence type="inferred from homology"/>
<keyword evidence="2" id="KW-0805">Transcription regulation</keyword>
<evidence type="ECO:0000313" key="4">
    <source>
        <dbReference type="EMBL" id="RZC81904.1"/>
    </source>
</evidence>
<dbReference type="SMART" id="SM00733">
    <property type="entry name" value="Mterf"/>
    <property type="match status" value="9"/>
</dbReference>
<keyword evidence="2" id="KW-0806">Transcription termination</keyword>
<dbReference type="InterPro" id="IPR038538">
    <property type="entry name" value="MTERF_sf"/>
</dbReference>
<dbReference type="PANTHER" id="PTHR13068:SF236">
    <property type="entry name" value="OS02G0749800 PROTEIN"/>
    <property type="match status" value="1"/>
</dbReference>
<keyword evidence="3" id="KW-0809">Transit peptide</keyword>
<dbReference type="InterPro" id="IPR003690">
    <property type="entry name" value="MTERF"/>
</dbReference>